<accession>A0ABD6EN68</accession>
<comment type="subunit">
    <text evidence="2">Interacts with coenzyme Q.</text>
</comment>
<name>A0ABD6EN68_9BILA</name>
<dbReference type="Proteomes" id="UP001608902">
    <property type="component" value="Unassembled WGS sequence"/>
</dbReference>
<evidence type="ECO:0000313" key="5">
    <source>
        <dbReference type="EMBL" id="MFH4980980.1"/>
    </source>
</evidence>
<keyword evidence="6" id="KW-1185">Reference proteome</keyword>
<proteinExistence type="inferred from homology"/>
<protein>
    <recommendedName>
        <fullName evidence="4">Coenzyme Q-binding protein COQ10 START domain-containing protein</fullName>
    </recommendedName>
</protein>
<dbReference type="AlphaFoldDB" id="A0ABD6EN68"/>
<evidence type="ECO:0000313" key="6">
    <source>
        <dbReference type="Proteomes" id="UP001608902"/>
    </source>
</evidence>
<dbReference type="PANTHER" id="PTHR12901:SF10">
    <property type="entry name" value="COENZYME Q-BINDING PROTEIN COQ10, MITOCHONDRIAL"/>
    <property type="match status" value="1"/>
</dbReference>
<feature type="domain" description="Coenzyme Q-binding protein COQ10 START" evidence="4">
    <location>
        <begin position="2"/>
        <end position="88"/>
    </location>
</feature>
<dbReference type="CDD" id="cd07813">
    <property type="entry name" value="COQ10p_like"/>
    <property type="match status" value="1"/>
</dbReference>
<dbReference type="PANTHER" id="PTHR12901">
    <property type="entry name" value="SPERM PROTEIN HOMOLOG"/>
    <property type="match status" value="1"/>
</dbReference>
<sequence>MTVGFPPILESYTARITSCRPNVVRSVCTDGRLFHLLETTWRFGEGLPGNGRSCTLYFDLAFEFKSALHSSLAHMFFDQVVKTMVTAFLKRAEQKYGPPSLDHFANEVVVRKIS</sequence>
<comment type="caution">
    <text evidence="5">The sequence shown here is derived from an EMBL/GenBank/DDBJ whole genome shotgun (WGS) entry which is preliminary data.</text>
</comment>
<comment type="function">
    <text evidence="3">Required for the function of coenzyme Q in the respiratory chain. May serve as a chaperone or may be involved in the transport of Q6 from its site of synthesis to the catalytic sites of the respiratory complexes.</text>
</comment>
<dbReference type="Pfam" id="PF03364">
    <property type="entry name" value="Polyketide_cyc"/>
    <property type="match status" value="1"/>
</dbReference>
<dbReference type="InterPro" id="IPR044996">
    <property type="entry name" value="COQ10-like"/>
</dbReference>
<dbReference type="Gene3D" id="3.30.530.20">
    <property type="match status" value="1"/>
</dbReference>
<dbReference type="InterPro" id="IPR005031">
    <property type="entry name" value="COQ10_START"/>
</dbReference>
<reference evidence="5 6" key="1">
    <citation type="submission" date="2024-08" db="EMBL/GenBank/DDBJ databases">
        <title>Gnathostoma spinigerum genome.</title>
        <authorList>
            <person name="Gonzalez-Bertolin B."/>
            <person name="Monzon S."/>
            <person name="Zaballos A."/>
            <person name="Jimenez P."/>
            <person name="Dekumyoy P."/>
            <person name="Varona S."/>
            <person name="Cuesta I."/>
            <person name="Sumanam S."/>
            <person name="Adisakwattana P."/>
            <person name="Gasser R.B."/>
            <person name="Hernandez-Gonzalez A."/>
            <person name="Young N.D."/>
            <person name="Perteguer M.J."/>
        </authorList>
    </citation>
    <scope>NUCLEOTIDE SEQUENCE [LARGE SCALE GENOMIC DNA]</scope>
    <source>
        <strain evidence="5">AL3</strain>
        <tissue evidence="5">Liver</tissue>
    </source>
</reference>
<dbReference type="SUPFAM" id="SSF55961">
    <property type="entry name" value="Bet v1-like"/>
    <property type="match status" value="1"/>
</dbReference>
<evidence type="ECO:0000256" key="1">
    <source>
        <dbReference type="ARBA" id="ARBA00006885"/>
    </source>
</evidence>
<comment type="similarity">
    <text evidence="1">Belongs to the COQ10 family.</text>
</comment>
<organism evidence="5 6">
    <name type="scientific">Gnathostoma spinigerum</name>
    <dbReference type="NCBI Taxonomy" id="75299"/>
    <lineage>
        <taxon>Eukaryota</taxon>
        <taxon>Metazoa</taxon>
        <taxon>Ecdysozoa</taxon>
        <taxon>Nematoda</taxon>
        <taxon>Chromadorea</taxon>
        <taxon>Rhabditida</taxon>
        <taxon>Spirurina</taxon>
        <taxon>Gnathostomatomorpha</taxon>
        <taxon>Gnathostomatoidea</taxon>
        <taxon>Gnathostomatidae</taxon>
        <taxon>Gnathostoma</taxon>
    </lineage>
</organism>
<evidence type="ECO:0000259" key="4">
    <source>
        <dbReference type="Pfam" id="PF03364"/>
    </source>
</evidence>
<dbReference type="InterPro" id="IPR023393">
    <property type="entry name" value="START-like_dom_sf"/>
</dbReference>
<evidence type="ECO:0000256" key="2">
    <source>
        <dbReference type="ARBA" id="ARBA00011814"/>
    </source>
</evidence>
<dbReference type="EMBL" id="JBGFUD010006417">
    <property type="protein sequence ID" value="MFH4980980.1"/>
    <property type="molecule type" value="Genomic_DNA"/>
</dbReference>
<gene>
    <name evidence="5" type="ORF">AB6A40_007689</name>
</gene>
<evidence type="ECO:0000256" key="3">
    <source>
        <dbReference type="ARBA" id="ARBA00024947"/>
    </source>
</evidence>